<dbReference type="EMBL" id="PZQS01000003">
    <property type="protein sequence ID" value="PVD34785.1"/>
    <property type="molecule type" value="Genomic_DNA"/>
</dbReference>
<sequence length="142" mass="16810">MVTQWGVNIDGADFKRLRTEYSRLIHTVPLWSIAAAVMLACEWGCVIWHFRVQLSHEAQRQGKDGFEDRPPARQSRKNLRDSPGHRWEMEGRTVWQRNYPRRQHRTTVDGNCRSRRDHDTAVTLCACRLIDDDDEEEEEEDF</sequence>
<comment type="caution">
    <text evidence="3">The sequence shown here is derived from an EMBL/GenBank/DDBJ whole genome shotgun (WGS) entry which is preliminary data.</text>
</comment>
<proteinExistence type="predicted"/>
<dbReference type="AlphaFoldDB" id="A0A2T7PMZ2"/>
<name>A0A2T7PMZ2_POMCA</name>
<gene>
    <name evidence="3" type="ORF">C0Q70_06062</name>
</gene>
<keyword evidence="2" id="KW-1133">Transmembrane helix</keyword>
<dbReference type="OrthoDB" id="6284188at2759"/>
<dbReference type="Proteomes" id="UP000245119">
    <property type="component" value="Linkage Group LG3"/>
</dbReference>
<keyword evidence="2" id="KW-0812">Transmembrane</keyword>
<evidence type="ECO:0000313" key="4">
    <source>
        <dbReference type="Proteomes" id="UP000245119"/>
    </source>
</evidence>
<keyword evidence="4" id="KW-1185">Reference proteome</keyword>
<evidence type="ECO:0000256" key="2">
    <source>
        <dbReference type="SAM" id="Phobius"/>
    </source>
</evidence>
<feature type="region of interest" description="Disordered" evidence="1">
    <location>
        <begin position="59"/>
        <end position="85"/>
    </location>
</feature>
<evidence type="ECO:0000313" key="3">
    <source>
        <dbReference type="EMBL" id="PVD34785.1"/>
    </source>
</evidence>
<organism evidence="3 4">
    <name type="scientific">Pomacea canaliculata</name>
    <name type="common">Golden apple snail</name>
    <dbReference type="NCBI Taxonomy" id="400727"/>
    <lineage>
        <taxon>Eukaryota</taxon>
        <taxon>Metazoa</taxon>
        <taxon>Spiralia</taxon>
        <taxon>Lophotrochozoa</taxon>
        <taxon>Mollusca</taxon>
        <taxon>Gastropoda</taxon>
        <taxon>Caenogastropoda</taxon>
        <taxon>Architaenioglossa</taxon>
        <taxon>Ampullarioidea</taxon>
        <taxon>Ampullariidae</taxon>
        <taxon>Pomacea</taxon>
    </lineage>
</organism>
<keyword evidence="2" id="KW-0472">Membrane</keyword>
<feature type="transmembrane region" description="Helical" evidence="2">
    <location>
        <begin position="30"/>
        <end position="50"/>
    </location>
</feature>
<reference evidence="3 4" key="1">
    <citation type="submission" date="2018-04" db="EMBL/GenBank/DDBJ databases">
        <title>The genome of golden apple snail Pomacea canaliculata provides insight into stress tolerance and invasive adaptation.</title>
        <authorList>
            <person name="Liu C."/>
            <person name="Liu B."/>
            <person name="Ren Y."/>
            <person name="Zhang Y."/>
            <person name="Wang H."/>
            <person name="Li S."/>
            <person name="Jiang F."/>
            <person name="Yin L."/>
            <person name="Zhang G."/>
            <person name="Qian W."/>
            <person name="Fan W."/>
        </authorList>
    </citation>
    <scope>NUCLEOTIDE SEQUENCE [LARGE SCALE GENOMIC DNA]</scope>
    <source>
        <strain evidence="3">SZHN2017</strain>
        <tissue evidence="3">Muscle</tissue>
    </source>
</reference>
<evidence type="ECO:0000256" key="1">
    <source>
        <dbReference type="SAM" id="MobiDB-lite"/>
    </source>
</evidence>
<protein>
    <submittedName>
        <fullName evidence="3">Uncharacterized protein</fullName>
    </submittedName>
</protein>
<accession>A0A2T7PMZ2</accession>
<feature type="compositionally biased region" description="Basic and acidic residues" evidence="1">
    <location>
        <begin position="59"/>
        <end position="71"/>
    </location>
</feature>